<dbReference type="EMBL" id="AP027370">
    <property type="protein sequence ID" value="BDY13627.1"/>
    <property type="molecule type" value="Genomic_DNA"/>
</dbReference>
<dbReference type="Pfam" id="PF08448">
    <property type="entry name" value="PAS_4"/>
    <property type="match status" value="1"/>
</dbReference>
<keyword evidence="1" id="KW-1133">Transmembrane helix</keyword>
<feature type="domain" description="GGDEF" evidence="4">
    <location>
        <begin position="368"/>
        <end position="506"/>
    </location>
</feature>
<organism evidence="5 6">
    <name type="scientific">Hydrogenimonas cancrithermarum</name>
    <dbReference type="NCBI Taxonomy" id="2993563"/>
    <lineage>
        <taxon>Bacteria</taxon>
        <taxon>Pseudomonadati</taxon>
        <taxon>Campylobacterota</taxon>
        <taxon>Epsilonproteobacteria</taxon>
        <taxon>Campylobacterales</taxon>
        <taxon>Hydrogenimonadaceae</taxon>
        <taxon>Hydrogenimonas</taxon>
    </lineage>
</organism>
<evidence type="ECO:0000313" key="6">
    <source>
        <dbReference type="Proteomes" id="UP001321445"/>
    </source>
</evidence>
<accession>A0ABN6WZC9</accession>
<dbReference type="Pfam" id="PF00990">
    <property type="entry name" value="GGDEF"/>
    <property type="match status" value="1"/>
</dbReference>
<feature type="transmembrane region" description="Helical" evidence="1">
    <location>
        <begin position="63"/>
        <end position="81"/>
    </location>
</feature>
<dbReference type="SMART" id="SM00267">
    <property type="entry name" value="GGDEF"/>
    <property type="match status" value="1"/>
</dbReference>
<dbReference type="InterPro" id="IPR001633">
    <property type="entry name" value="EAL_dom"/>
</dbReference>
<dbReference type="InterPro" id="IPR029787">
    <property type="entry name" value="Nucleotide_cyclase"/>
</dbReference>
<dbReference type="InterPro" id="IPR035965">
    <property type="entry name" value="PAS-like_dom_sf"/>
</dbReference>
<keyword evidence="6" id="KW-1185">Reference proteome</keyword>
<evidence type="ECO:0000256" key="1">
    <source>
        <dbReference type="SAM" id="Phobius"/>
    </source>
</evidence>
<protein>
    <submittedName>
        <fullName evidence="5">Uncharacterized protein</fullName>
    </submittedName>
</protein>
<dbReference type="PANTHER" id="PTHR44757:SF2">
    <property type="entry name" value="BIOFILM ARCHITECTURE MAINTENANCE PROTEIN MBAA"/>
    <property type="match status" value="1"/>
</dbReference>
<dbReference type="Gene3D" id="3.30.450.20">
    <property type="entry name" value="PAS domain"/>
    <property type="match status" value="1"/>
</dbReference>
<dbReference type="NCBIfam" id="TIGR00254">
    <property type="entry name" value="GGDEF"/>
    <property type="match status" value="1"/>
</dbReference>
<dbReference type="InterPro" id="IPR000014">
    <property type="entry name" value="PAS"/>
</dbReference>
<evidence type="ECO:0000259" key="2">
    <source>
        <dbReference type="PROSITE" id="PS50112"/>
    </source>
</evidence>
<dbReference type="Gene3D" id="3.30.70.270">
    <property type="match status" value="1"/>
</dbReference>
<name>A0ABN6WZC9_9BACT</name>
<dbReference type="SMART" id="SM00091">
    <property type="entry name" value="PAS"/>
    <property type="match status" value="1"/>
</dbReference>
<dbReference type="InterPro" id="IPR000160">
    <property type="entry name" value="GGDEF_dom"/>
</dbReference>
<keyword evidence="1" id="KW-0472">Membrane</keyword>
<dbReference type="NCBIfam" id="TIGR00229">
    <property type="entry name" value="sensory_box"/>
    <property type="match status" value="1"/>
</dbReference>
<evidence type="ECO:0000313" key="5">
    <source>
        <dbReference type="EMBL" id="BDY13627.1"/>
    </source>
</evidence>
<feature type="transmembrane region" description="Helical" evidence="1">
    <location>
        <begin position="38"/>
        <end position="57"/>
    </location>
</feature>
<reference evidence="5 6" key="1">
    <citation type="submission" date="2023-03" db="EMBL/GenBank/DDBJ databases">
        <title>Description of Hydrogenimonas sp. ISO32.</title>
        <authorList>
            <person name="Mino S."/>
            <person name="Fukazawa S."/>
            <person name="Sawabe T."/>
        </authorList>
    </citation>
    <scope>NUCLEOTIDE SEQUENCE [LARGE SCALE GENOMIC DNA]</scope>
    <source>
        <strain evidence="5 6">ISO32</strain>
    </source>
</reference>
<dbReference type="Gene3D" id="3.20.20.450">
    <property type="entry name" value="EAL domain"/>
    <property type="match status" value="1"/>
</dbReference>
<dbReference type="CDD" id="cd01948">
    <property type="entry name" value="EAL"/>
    <property type="match status" value="1"/>
</dbReference>
<feature type="domain" description="EAL" evidence="3">
    <location>
        <begin position="515"/>
        <end position="771"/>
    </location>
</feature>
<dbReference type="CDD" id="cd00130">
    <property type="entry name" value="PAS"/>
    <property type="match status" value="1"/>
</dbReference>
<gene>
    <name evidence="5" type="ORF">HCR_19390</name>
</gene>
<dbReference type="SUPFAM" id="SSF55073">
    <property type="entry name" value="Nucleotide cyclase"/>
    <property type="match status" value="1"/>
</dbReference>
<dbReference type="InterPro" id="IPR052155">
    <property type="entry name" value="Biofilm_reg_signaling"/>
</dbReference>
<dbReference type="SMART" id="SM00052">
    <property type="entry name" value="EAL"/>
    <property type="match status" value="1"/>
</dbReference>
<dbReference type="CDD" id="cd01949">
    <property type="entry name" value="GGDEF"/>
    <property type="match status" value="1"/>
</dbReference>
<dbReference type="SUPFAM" id="SSF141868">
    <property type="entry name" value="EAL domain-like"/>
    <property type="match status" value="1"/>
</dbReference>
<dbReference type="SUPFAM" id="SSF55785">
    <property type="entry name" value="PYP-like sensor domain (PAS domain)"/>
    <property type="match status" value="1"/>
</dbReference>
<dbReference type="PROSITE" id="PS50887">
    <property type="entry name" value="GGDEF"/>
    <property type="match status" value="1"/>
</dbReference>
<feature type="transmembrane region" description="Helical" evidence="1">
    <location>
        <begin position="101"/>
        <end position="121"/>
    </location>
</feature>
<dbReference type="Pfam" id="PF00563">
    <property type="entry name" value="EAL"/>
    <property type="match status" value="1"/>
</dbReference>
<dbReference type="PANTHER" id="PTHR44757">
    <property type="entry name" value="DIGUANYLATE CYCLASE DGCP"/>
    <property type="match status" value="1"/>
</dbReference>
<dbReference type="InterPro" id="IPR043128">
    <property type="entry name" value="Rev_trsase/Diguanyl_cyclase"/>
</dbReference>
<evidence type="ECO:0000259" key="3">
    <source>
        <dbReference type="PROSITE" id="PS50883"/>
    </source>
</evidence>
<feature type="domain" description="PAS" evidence="2">
    <location>
        <begin position="214"/>
        <end position="258"/>
    </location>
</feature>
<dbReference type="InterPro" id="IPR035919">
    <property type="entry name" value="EAL_sf"/>
</dbReference>
<dbReference type="Proteomes" id="UP001321445">
    <property type="component" value="Chromosome"/>
</dbReference>
<dbReference type="InterPro" id="IPR013656">
    <property type="entry name" value="PAS_4"/>
</dbReference>
<dbReference type="PROSITE" id="PS50112">
    <property type="entry name" value="PAS"/>
    <property type="match status" value="1"/>
</dbReference>
<keyword evidence="1" id="KW-0812">Transmembrane</keyword>
<proteinExistence type="predicted"/>
<dbReference type="PROSITE" id="PS50883">
    <property type="entry name" value="EAL"/>
    <property type="match status" value="1"/>
</dbReference>
<evidence type="ECO:0000259" key="4">
    <source>
        <dbReference type="PROSITE" id="PS50887"/>
    </source>
</evidence>
<feature type="transmembrane region" description="Helical" evidence="1">
    <location>
        <begin position="127"/>
        <end position="146"/>
    </location>
</feature>
<sequence>MRDFFRSLLKNIKTIPSDSDILHQFLREQVLITLCSKVPLTMSASIVIATSLLMLLWSFVDHLLIGIWYALVLFLALERIYNAFKGCRYGDKSLEARYQRFRIEAVMMAGLWSFAAFVFYPEGHFEYELLLALIIAGMAGGGAITLGIDRRIADTYILMVLSPLALRFLMCADKAHFILFVMTLVFMVIFMVSTRQLSKILEKGIRQHGELDEIQGRLNMILDQTPTGIFYYDRNFRIVDCNQAFSQLLKVEKEKIVGLDLNTLEDRNSLKILRQVIDGKRTLRYDGPYKSMMSHREIWVSAVVAPLIDPSERILGAIAVIEDKTNEHKALEKAEFLAFHDALTSLPNRKLLGDRYTLQVAQAERKGSFSALLFLDLDRFKHVNDTYGHKIGDELLKETAARLKEIFRRGDTVCRLGGDEFIIFLPMISSDLNRSIDHTSQVAKKIHKELAQPYEIDGHQLFISTSIGAVMIGGSRETLDEVLRCADIAMYHAKKMGRGVTSFYEVEMDEKIKTAIRMEHDLRHAIDRNELKLFFQPIVDIRTEEIYGAETLLRWHHSSGKMISPADFIPVAEESKLIHQIGRWVIKEACRKIGEWSEKGRLPIRYVSINLSSKQLAHGSFFDETMAAIRDSGIDPKCIKFEITESVLMDESEQTQKIISRFNREGIGFLIDDFGTGYSSLSYLKRFKFESIKIDKSFIHDILSDEDDVALVRAILDIAKQFDYRVIAEGVESEAQRKKLEEMDRNMFYQGYLFSKPLDADRFAKMLKGET</sequence>
<feature type="transmembrane region" description="Helical" evidence="1">
    <location>
        <begin position="176"/>
        <end position="193"/>
    </location>
</feature>